<dbReference type="AlphaFoldDB" id="A0A550HZU8"/>
<dbReference type="Proteomes" id="UP000315131">
    <property type="component" value="Unassembled WGS sequence"/>
</dbReference>
<evidence type="ECO:0000256" key="15">
    <source>
        <dbReference type="ARBA" id="ARBA00051245"/>
    </source>
</evidence>
<evidence type="ECO:0000259" key="18">
    <source>
        <dbReference type="Pfam" id="PF13614"/>
    </source>
</evidence>
<dbReference type="PANTHER" id="PTHR32309:SF13">
    <property type="entry name" value="FERRIC ENTEROBACTIN TRANSPORT PROTEIN FEPE"/>
    <property type="match status" value="1"/>
</dbReference>
<comment type="similarity">
    <text evidence="2">Belongs to the CpsD/CapB family.</text>
</comment>
<evidence type="ECO:0000256" key="9">
    <source>
        <dbReference type="ARBA" id="ARBA00022741"/>
    </source>
</evidence>
<dbReference type="EC" id="2.7.10.2" evidence="4"/>
<dbReference type="Pfam" id="PF13807">
    <property type="entry name" value="GNVR"/>
    <property type="match status" value="1"/>
</dbReference>
<evidence type="ECO:0000256" key="10">
    <source>
        <dbReference type="ARBA" id="ARBA00022777"/>
    </source>
</evidence>
<keyword evidence="8 16" id="KW-0812">Transmembrane</keyword>
<feature type="domain" description="Polysaccharide chain length determinant N-terminal" evidence="17">
    <location>
        <begin position="13"/>
        <end position="109"/>
    </location>
</feature>
<comment type="catalytic activity">
    <reaction evidence="15">
        <text>L-tyrosyl-[protein] + ATP = O-phospho-L-tyrosyl-[protein] + ADP + H(+)</text>
        <dbReference type="Rhea" id="RHEA:10596"/>
        <dbReference type="Rhea" id="RHEA-COMP:10136"/>
        <dbReference type="Rhea" id="RHEA-COMP:20101"/>
        <dbReference type="ChEBI" id="CHEBI:15378"/>
        <dbReference type="ChEBI" id="CHEBI:30616"/>
        <dbReference type="ChEBI" id="CHEBI:46858"/>
        <dbReference type="ChEBI" id="CHEBI:61978"/>
        <dbReference type="ChEBI" id="CHEBI:456216"/>
        <dbReference type="EC" id="2.7.10.2"/>
    </reaction>
</comment>
<evidence type="ECO:0000259" key="19">
    <source>
        <dbReference type="Pfam" id="PF13807"/>
    </source>
</evidence>
<evidence type="ECO:0000256" key="1">
    <source>
        <dbReference type="ARBA" id="ARBA00004429"/>
    </source>
</evidence>
<dbReference type="InterPro" id="IPR050445">
    <property type="entry name" value="Bact_polysacc_biosynth/exp"/>
</dbReference>
<dbReference type="OrthoDB" id="9794577at2"/>
<keyword evidence="11" id="KW-0067">ATP-binding</keyword>
<comment type="subcellular location">
    <subcellularLocation>
        <location evidence="1">Cell inner membrane</location>
        <topology evidence="1">Multi-pass membrane protein</topology>
    </subcellularLocation>
</comment>
<keyword evidence="7 20" id="KW-0808">Transferase</keyword>
<evidence type="ECO:0000259" key="17">
    <source>
        <dbReference type="Pfam" id="PF02706"/>
    </source>
</evidence>
<dbReference type="GO" id="GO:0005886">
    <property type="term" value="C:plasma membrane"/>
    <property type="evidence" value="ECO:0007669"/>
    <property type="project" value="UniProtKB-SubCell"/>
</dbReference>
<evidence type="ECO:0000256" key="6">
    <source>
        <dbReference type="ARBA" id="ARBA00022519"/>
    </source>
</evidence>
<evidence type="ECO:0000256" key="8">
    <source>
        <dbReference type="ARBA" id="ARBA00022692"/>
    </source>
</evidence>
<evidence type="ECO:0000313" key="20">
    <source>
        <dbReference type="EMBL" id="TRO64259.1"/>
    </source>
</evidence>
<dbReference type="InterPro" id="IPR003856">
    <property type="entry name" value="LPS_length_determ_N"/>
</dbReference>
<dbReference type="Pfam" id="PF13614">
    <property type="entry name" value="AAA_31"/>
    <property type="match status" value="1"/>
</dbReference>
<organism evidence="20 21">
    <name type="scientific">Christiangramia sabulilitoris</name>
    <dbReference type="NCBI Taxonomy" id="2583991"/>
    <lineage>
        <taxon>Bacteria</taxon>
        <taxon>Pseudomonadati</taxon>
        <taxon>Bacteroidota</taxon>
        <taxon>Flavobacteriia</taxon>
        <taxon>Flavobacteriales</taxon>
        <taxon>Flavobacteriaceae</taxon>
        <taxon>Christiangramia</taxon>
    </lineage>
</organism>
<feature type="domain" description="Tyrosine-protein kinase G-rich" evidence="19">
    <location>
        <begin position="449"/>
        <end position="520"/>
    </location>
</feature>
<evidence type="ECO:0000256" key="5">
    <source>
        <dbReference type="ARBA" id="ARBA00022475"/>
    </source>
</evidence>
<proteinExistence type="inferred from homology"/>
<dbReference type="CDD" id="cd05387">
    <property type="entry name" value="BY-kinase"/>
    <property type="match status" value="1"/>
</dbReference>
<feature type="transmembrane region" description="Helical" evidence="16">
    <location>
        <begin position="499"/>
        <end position="518"/>
    </location>
</feature>
<sequence>MSQQHYTQRPQEEEINLREEVEKYLRYWPWFVAGVVICILLAVAYLKVTIPTYNTTATIIIKDEESKGPSSDMAAFVDMGLLSGMGTNSIENEIGLLRSRRMMTNVSKALNLNIRYFDDSGFYPREIYFDSPYLVQVLQLDENALEYRTAEEGNTFSISENGEELILSNTETGKSFKTRIGVPVNIGFGDIVINKNPNAAESTAADILVSFATIDGVASNYKEKLQVNLTDKNSSLIELGLEDPVREKARDILDQLVLEYNREAIEDKNLVARNTAEFIDDRLSIINEELDSVETGKEEFKEANSLTDIQAESSLFIENASEYNKRQQEVGTQLELANAMIEYLNSGSSTDLLPANLGIEETAVNSSIQEYNQLVLERNRILSGSTEKNPIVIRLNSQIAQIKANVLQSLERMRSNLRIAQKDLDRQSEVLGSKISAVPSKERQYRGIERQQNIKEALYLFLLQKREENSLSLAVTAPKAKIVDRAYSSRIPVSPKPKIILLAALILGMLIPFMVIYIKNLLNNKVRDRADIERAAKEIPIVGEVPKVTGNQKDIIEKSDRSILAEAFRILHTNLQYLLVNSSDKKTGIKIFITSTVKGEGKTFTAFNLAITLANTGKKVVVVGGDLRNPQLQRYEAQTRSMMGVSDYLVNDSLRLDDLIKPSKLHPDMFLLASGSIPPNPAELWRQDKAGRLFDELEAAFDYVIVDTAPSMLVADTFLINKYADLTLYMVRAGYTEKKLQEFALDAKRDGKLHDVGFVLNDVELSNFGYGNKYGYSYGAEEESFWKKLRNKAAFW</sequence>
<dbReference type="GO" id="GO:0004715">
    <property type="term" value="F:non-membrane spanning protein tyrosine kinase activity"/>
    <property type="evidence" value="ECO:0007669"/>
    <property type="project" value="UniProtKB-EC"/>
</dbReference>
<dbReference type="GO" id="GO:0005524">
    <property type="term" value="F:ATP binding"/>
    <property type="evidence" value="ECO:0007669"/>
    <property type="project" value="UniProtKB-KW"/>
</dbReference>
<keyword evidence="6" id="KW-0997">Cell inner membrane</keyword>
<keyword evidence="10 20" id="KW-0418">Kinase</keyword>
<name>A0A550HZU8_9FLAO</name>
<keyword evidence="9" id="KW-0547">Nucleotide-binding</keyword>
<dbReference type="Pfam" id="PF02706">
    <property type="entry name" value="Wzz"/>
    <property type="match status" value="1"/>
</dbReference>
<keyword evidence="5" id="KW-1003">Cell membrane</keyword>
<evidence type="ECO:0000256" key="12">
    <source>
        <dbReference type="ARBA" id="ARBA00022989"/>
    </source>
</evidence>
<gene>
    <name evidence="20" type="ORF">FGM01_12235</name>
</gene>
<dbReference type="InterPro" id="IPR005702">
    <property type="entry name" value="Wzc-like_C"/>
</dbReference>
<dbReference type="InterPro" id="IPR032807">
    <property type="entry name" value="GNVR"/>
</dbReference>
<dbReference type="SUPFAM" id="SSF52540">
    <property type="entry name" value="P-loop containing nucleoside triphosphate hydrolases"/>
    <property type="match status" value="1"/>
</dbReference>
<dbReference type="NCBIfam" id="TIGR01007">
    <property type="entry name" value="eps_fam"/>
    <property type="match status" value="1"/>
</dbReference>
<dbReference type="InterPro" id="IPR027417">
    <property type="entry name" value="P-loop_NTPase"/>
</dbReference>
<keyword evidence="14" id="KW-0829">Tyrosine-protein kinase</keyword>
<evidence type="ECO:0000256" key="11">
    <source>
        <dbReference type="ARBA" id="ARBA00022840"/>
    </source>
</evidence>
<keyword evidence="12 16" id="KW-1133">Transmembrane helix</keyword>
<feature type="transmembrane region" description="Helical" evidence="16">
    <location>
        <begin position="27"/>
        <end position="46"/>
    </location>
</feature>
<accession>A0A550HZU8</accession>
<evidence type="ECO:0000313" key="21">
    <source>
        <dbReference type="Proteomes" id="UP000315131"/>
    </source>
</evidence>
<dbReference type="EMBL" id="VHSF01000003">
    <property type="protein sequence ID" value="TRO64259.1"/>
    <property type="molecule type" value="Genomic_DNA"/>
</dbReference>
<evidence type="ECO:0000256" key="4">
    <source>
        <dbReference type="ARBA" id="ARBA00011903"/>
    </source>
</evidence>
<protein>
    <recommendedName>
        <fullName evidence="4">non-specific protein-tyrosine kinase</fullName>
        <ecNumber evidence="4">2.7.10.2</ecNumber>
    </recommendedName>
</protein>
<evidence type="ECO:0000256" key="14">
    <source>
        <dbReference type="ARBA" id="ARBA00023137"/>
    </source>
</evidence>
<keyword evidence="13 16" id="KW-0472">Membrane</keyword>
<comment type="similarity">
    <text evidence="3">Belongs to the etk/wzc family.</text>
</comment>
<evidence type="ECO:0000256" key="2">
    <source>
        <dbReference type="ARBA" id="ARBA00007316"/>
    </source>
</evidence>
<evidence type="ECO:0000256" key="3">
    <source>
        <dbReference type="ARBA" id="ARBA00008883"/>
    </source>
</evidence>
<feature type="domain" description="AAA" evidence="18">
    <location>
        <begin position="597"/>
        <end position="713"/>
    </location>
</feature>
<dbReference type="PANTHER" id="PTHR32309">
    <property type="entry name" value="TYROSINE-PROTEIN KINASE"/>
    <property type="match status" value="1"/>
</dbReference>
<evidence type="ECO:0000256" key="7">
    <source>
        <dbReference type="ARBA" id="ARBA00022679"/>
    </source>
</evidence>
<dbReference type="RefSeq" id="WP_143411456.1">
    <property type="nucleotide sequence ID" value="NZ_VHSF01000003.1"/>
</dbReference>
<keyword evidence="21" id="KW-1185">Reference proteome</keyword>
<evidence type="ECO:0000256" key="13">
    <source>
        <dbReference type="ARBA" id="ARBA00023136"/>
    </source>
</evidence>
<reference evidence="20 21" key="1">
    <citation type="submission" date="2019-06" db="EMBL/GenBank/DDBJ databases">
        <title>Gramella sabulilitoris sp. nov., isolated from a marine sand.</title>
        <authorList>
            <person name="Yoon J.-H."/>
        </authorList>
    </citation>
    <scope>NUCLEOTIDE SEQUENCE [LARGE SCALE GENOMIC DNA]</scope>
    <source>
        <strain evidence="20 21">HSMS-1</strain>
    </source>
</reference>
<dbReference type="Gene3D" id="3.40.50.300">
    <property type="entry name" value="P-loop containing nucleotide triphosphate hydrolases"/>
    <property type="match status" value="1"/>
</dbReference>
<evidence type="ECO:0000256" key="16">
    <source>
        <dbReference type="SAM" id="Phobius"/>
    </source>
</evidence>
<dbReference type="InterPro" id="IPR025669">
    <property type="entry name" value="AAA_dom"/>
</dbReference>
<comment type="caution">
    <text evidence="20">The sequence shown here is derived from an EMBL/GenBank/DDBJ whole genome shotgun (WGS) entry which is preliminary data.</text>
</comment>